<keyword evidence="9" id="KW-0675">Receptor</keyword>
<keyword evidence="10" id="KW-0325">Glycoprotein</keyword>
<dbReference type="OrthoDB" id="6420355at2759"/>
<dbReference type="PANTHER" id="PTHR24365:SF541">
    <property type="entry name" value="PROTEIN TOLL-RELATED"/>
    <property type="match status" value="1"/>
</dbReference>
<dbReference type="Pfam" id="PF13306">
    <property type="entry name" value="LRR_5"/>
    <property type="match status" value="1"/>
</dbReference>
<dbReference type="Pfam" id="PF01582">
    <property type="entry name" value="TIR"/>
    <property type="match status" value="1"/>
</dbReference>
<dbReference type="SUPFAM" id="SSF52058">
    <property type="entry name" value="L domain-like"/>
    <property type="match status" value="2"/>
</dbReference>
<dbReference type="InterPro" id="IPR003591">
    <property type="entry name" value="Leu-rich_rpt_typical-subtyp"/>
</dbReference>
<dbReference type="SMART" id="SM00369">
    <property type="entry name" value="LRR_TYP"/>
    <property type="match status" value="9"/>
</dbReference>
<keyword evidence="15" id="KW-1185">Reference proteome</keyword>
<dbReference type="Pfam" id="PF13855">
    <property type="entry name" value="LRR_8"/>
    <property type="match status" value="1"/>
</dbReference>
<dbReference type="InterPro" id="IPR001611">
    <property type="entry name" value="Leu-rich_rpt"/>
</dbReference>
<dbReference type="PROSITE" id="PS51450">
    <property type="entry name" value="LRR"/>
    <property type="match status" value="1"/>
</dbReference>
<dbReference type="Proteomes" id="UP000887013">
    <property type="component" value="Unassembled WGS sequence"/>
</dbReference>
<evidence type="ECO:0000256" key="6">
    <source>
        <dbReference type="ARBA" id="ARBA00022737"/>
    </source>
</evidence>
<feature type="signal peptide" evidence="12">
    <location>
        <begin position="1"/>
        <end position="45"/>
    </location>
</feature>
<dbReference type="EMBL" id="BMAW01020490">
    <property type="protein sequence ID" value="GFT68417.1"/>
    <property type="molecule type" value="Genomic_DNA"/>
</dbReference>
<keyword evidence="5 12" id="KW-0732">Signal</keyword>
<evidence type="ECO:0000256" key="1">
    <source>
        <dbReference type="ARBA" id="ARBA00004479"/>
    </source>
</evidence>
<dbReference type="GO" id="GO:0038023">
    <property type="term" value="F:signaling receptor activity"/>
    <property type="evidence" value="ECO:0007669"/>
    <property type="project" value="TreeGrafter"/>
</dbReference>
<sequence length="1006" mass="115169">MPHYQRYHRTDHWARLRHRDNRSGDIIEWCVLLFIVVLLCQKSHGDLPHESGTEVNEPFPKSKCEALLSGCKCDDYEIITGLYCKNVTDFGTFTRTLENGSLFEVNTTYEITLVNTRVLPREFLKGLIVFRLYVDGPETQGLEEGAFDGVIRLRRFHVRLSSITKVPNFGIIRDSLRNLMIENSLLTSLEGNSLRDLPLVETVSFVNNSISYVDPDAFQGTENIIIFDISYNLLTSLPPGLFDTWGNVKKIVLAHNHLVHVNQLFAVVRPTFIYLDYNNLTDLDSVLHPNMTTLETLQLSYNPFERVSVDSFNGKLENARFLYLDHCLIREFDVDHYEGLSILATLDLSYNLIEEVTNQTVTFGYNVELDFVGNQIREFNAELPYNVKRVFLNKNLLTSLARTLPFSQMAEVSMADNRIRSLGPEDFRGVHGVQMLDLQGNVIETVLRFTFTNIRKDLIYLDLSRNRIRTLNGCVRYLSLLTSLNLTDNRIQVFEEGEFTGLNELTELYLQGNRISTIGTELQRLDQLQYLVISNNRIRTLKREQFPETLKYIYLAGNPFKCDCKLLPFLLQLNSSKIPSTDVPLCTASNETAINSTPPARCPSECRCDCTQRGHQHFVSVDCSSRGLEHLPTLFQIANASSATVENSTTMEIYLPRQMKESVIFSEISPFVIEDMIGGLDLSNNSLQTLEKGRFPDGLKDLRLSDNRLRQPPTALLYSLSDLSTVTLANNPWTCDCGTLGFKKWILSKSDIVIDANRTRCGPGDPESPNLEDRVIWSLTDLDLCPADIGFYISLAFGILCFCLAIAAAKIAWTRYEMNIKVWLYSHGVTWVKERDIDRDKQFDAFLSFSHKDENFVIKELINVIEEKQPNIRLCIHYKHFRAGDFIHENILTAVQNSKRTVLILSRNFLESEWCMMEFRAAHVQALKDRVNRIIVIKLGDIPKDIDPSIQLYLDSTTYLTWGEKYFWNNLLYTLPTSSKSQITTVRPSVDRTDALFLGTEMEFKT</sequence>
<dbReference type="Gene3D" id="3.40.50.10140">
    <property type="entry name" value="Toll/interleukin-1 receptor homology (TIR) domain"/>
    <property type="match status" value="1"/>
</dbReference>
<dbReference type="SUPFAM" id="SSF52200">
    <property type="entry name" value="Toll/Interleukin receptor TIR domain"/>
    <property type="match status" value="1"/>
</dbReference>
<evidence type="ECO:0000256" key="2">
    <source>
        <dbReference type="ARBA" id="ARBA00009634"/>
    </source>
</evidence>
<evidence type="ECO:0000256" key="5">
    <source>
        <dbReference type="ARBA" id="ARBA00022729"/>
    </source>
</evidence>
<name>A0A8X6PIG7_NEPPI</name>
<evidence type="ECO:0000256" key="12">
    <source>
        <dbReference type="SAM" id="SignalP"/>
    </source>
</evidence>
<dbReference type="GO" id="GO:0005886">
    <property type="term" value="C:plasma membrane"/>
    <property type="evidence" value="ECO:0007669"/>
    <property type="project" value="TreeGrafter"/>
</dbReference>
<organism evidence="14 15">
    <name type="scientific">Nephila pilipes</name>
    <name type="common">Giant wood spider</name>
    <name type="synonym">Nephila maculata</name>
    <dbReference type="NCBI Taxonomy" id="299642"/>
    <lineage>
        <taxon>Eukaryota</taxon>
        <taxon>Metazoa</taxon>
        <taxon>Ecdysozoa</taxon>
        <taxon>Arthropoda</taxon>
        <taxon>Chelicerata</taxon>
        <taxon>Arachnida</taxon>
        <taxon>Araneae</taxon>
        <taxon>Araneomorphae</taxon>
        <taxon>Entelegynae</taxon>
        <taxon>Araneoidea</taxon>
        <taxon>Nephilidae</taxon>
        <taxon>Nephila</taxon>
    </lineage>
</organism>
<comment type="similarity">
    <text evidence="2">Belongs to the Toll-like receptor family.</text>
</comment>
<gene>
    <name evidence="14" type="primary">Tl</name>
    <name evidence="14" type="ORF">NPIL_314381</name>
</gene>
<evidence type="ECO:0000256" key="11">
    <source>
        <dbReference type="SAM" id="Phobius"/>
    </source>
</evidence>
<keyword evidence="8 11" id="KW-0472">Membrane</keyword>
<reference evidence="14" key="1">
    <citation type="submission" date="2020-08" db="EMBL/GenBank/DDBJ databases">
        <title>Multicomponent nature underlies the extraordinary mechanical properties of spider dragline silk.</title>
        <authorList>
            <person name="Kono N."/>
            <person name="Nakamura H."/>
            <person name="Mori M."/>
            <person name="Yoshida Y."/>
            <person name="Ohtoshi R."/>
            <person name="Malay A.D."/>
            <person name="Moran D.A.P."/>
            <person name="Tomita M."/>
            <person name="Numata K."/>
            <person name="Arakawa K."/>
        </authorList>
    </citation>
    <scope>NUCLEOTIDE SEQUENCE</scope>
</reference>
<dbReference type="InterPro" id="IPR000483">
    <property type="entry name" value="Cys-rich_flank_reg_C"/>
</dbReference>
<comment type="subcellular location">
    <subcellularLocation>
        <location evidence="1">Membrane</location>
        <topology evidence="1">Single-pass type I membrane protein</topology>
    </subcellularLocation>
</comment>
<evidence type="ECO:0000313" key="15">
    <source>
        <dbReference type="Proteomes" id="UP000887013"/>
    </source>
</evidence>
<dbReference type="Gene3D" id="3.80.10.10">
    <property type="entry name" value="Ribonuclease Inhibitor"/>
    <property type="match status" value="4"/>
</dbReference>
<keyword evidence="7 11" id="KW-1133">Transmembrane helix</keyword>
<keyword evidence="6" id="KW-0677">Repeat</keyword>
<accession>A0A8X6PIG7</accession>
<dbReference type="SMART" id="SM00082">
    <property type="entry name" value="LRRCT"/>
    <property type="match status" value="2"/>
</dbReference>
<dbReference type="InterPro" id="IPR000157">
    <property type="entry name" value="TIR_dom"/>
</dbReference>
<evidence type="ECO:0000313" key="14">
    <source>
        <dbReference type="EMBL" id="GFT68417.1"/>
    </source>
</evidence>
<evidence type="ECO:0000256" key="7">
    <source>
        <dbReference type="ARBA" id="ARBA00022989"/>
    </source>
</evidence>
<feature type="chain" id="PRO_5036487867" evidence="12">
    <location>
        <begin position="46"/>
        <end position="1006"/>
    </location>
</feature>
<evidence type="ECO:0000256" key="9">
    <source>
        <dbReference type="ARBA" id="ARBA00023170"/>
    </source>
</evidence>
<dbReference type="PROSITE" id="PS50104">
    <property type="entry name" value="TIR"/>
    <property type="match status" value="1"/>
</dbReference>
<dbReference type="SMART" id="SM00255">
    <property type="entry name" value="TIR"/>
    <property type="match status" value="1"/>
</dbReference>
<feature type="domain" description="TIR" evidence="13">
    <location>
        <begin position="841"/>
        <end position="975"/>
    </location>
</feature>
<dbReference type="AlphaFoldDB" id="A0A8X6PIG7"/>
<proteinExistence type="inferred from homology"/>
<dbReference type="InterPro" id="IPR026906">
    <property type="entry name" value="LRR_5"/>
</dbReference>
<evidence type="ECO:0000259" key="13">
    <source>
        <dbReference type="PROSITE" id="PS50104"/>
    </source>
</evidence>
<dbReference type="PANTHER" id="PTHR24365">
    <property type="entry name" value="TOLL-LIKE RECEPTOR"/>
    <property type="match status" value="1"/>
</dbReference>
<dbReference type="FunFam" id="3.40.50.10140:FF:000026">
    <property type="entry name" value="Toll-like receptor 2"/>
    <property type="match status" value="1"/>
</dbReference>
<feature type="transmembrane region" description="Helical" evidence="11">
    <location>
        <begin position="789"/>
        <end position="813"/>
    </location>
</feature>
<dbReference type="GO" id="GO:0007165">
    <property type="term" value="P:signal transduction"/>
    <property type="evidence" value="ECO:0007669"/>
    <property type="project" value="InterPro"/>
</dbReference>
<evidence type="ECO:0000256" key="8">
    <source>
        <dbReference type="ARBA" id="ARBA00023136"/>
    </source>
</evidence>
<comment type="caution">
    <text evidence="14">The sequence shown here is derived from an EMBL/GenBank/DDBJ whole genome shotgun (WGS) entry which is preliminary data.</text>
</comment>
<dbReference type="InterPro" id="IPR035897">
    <property type="entry name" value="Toll_tir_struct_dom_sf"/>
</dbReference>
<dbReference type="InterPro" id="IPR032675">
    <property type="entry name" value="LRR_dom_sf"/>
</dbReference>
<keyword evidence="3" id="KW-0433">Leucine-rich repeat</keyword>
<keyword evidence="4 11" id="KW-0812">Transmembrane</keyword>
<evidence type="ECO:0000256" key="10">
    <source>
        <dbReference type="ARBA" id="ARBA00023180"/>
    </source>
</evidence>
<evidence type="ECO:0000256" key="4">
    <source>
        <dbReference type="ARBA" id="ARBA00022692"/>
    </source>
</evidence>
<protein>
    <submittedName>
        <fullName evidence="14">Protein toll</fullName>
    </submittedName>
</protein>
<evidence type="ECO:0000256" key="3">
    <source>
        <dbReference type="ARBA" id="ARBA00022614"/>
    </source>
</evidence>